<name>A0ABT9DXX2_9PROT</name>
<keyword evidence="15" id="KW-1185">Reference proteome</keyword>
<accession>A0ABT9DXX2</accession>
<evidence type="ECO:0000256" key="8">
    <source>
        <dbReference type="ARBA" id="ARBA00022679"/>
    </source>
</evidence>
<dbReference type="RefSeq" id="WP_305103593.1">
    <property type="nucleotide sequence ID" value="NZ_JAUTWS010000008.1"/>
</dbReference>
<evidence type="ECO:0000259" key="13">
    <source>
        <dbReference type="Pfam" id="PF13632"/>
    </source>
</evidence>
<comment type="pathway">
    <text evidence="2">Glycan metabolism; osmoregulated periplasmic glucan (OPG) biosynthesis.</text>
</comment>
<evidence type="ECO:0000313" key="15">
    <source>
        <dbReference type="Proteomes" id="UP001243009"/>
    </source>
</evidence>
<dbReference type="Pfam" id="PF13632">
    <property type="entry name" value="Glyco_trans_2_3"/>
    <property type="match status" value="1"/>
</dbReference>
<evidence type="ECO:0000256" key="4">
    <source>
        <dbReference type="ARBA" id="ARBA00020585"/>
    </source>
</evidence>
<comment type="caution">
    <text evidence="14">The sequence shown here is derived from an EMBL/GenBank/DDBJ whole genome shotgun (WGS) entry which is preliminary data.</text>
</comment>
<evidence type="ECO:0000256" key="1">
    <source>
        <dbReference type="ARBA" id="ARBA00004429"/>
    </source>
</evidence>
<comment type="subcellular location">
    <subcellularLocation>
        <location evidence="1">Cell inner membrane</location>
        <topology evidence="1">Multi-pass membrane protein</topology>
    </subcellularLocation>
</comment>
<dbReference type="EMBL" id="JAUTWS010000008">
    <property type="protein sequence ID" value="MDO9708724.1"/>
    <property type="molecule type" value="Genomic_DNA"/>
</dbReference>
<comment type="similarity">
    <text evidence="3">Belongs to the glycosyltransferase 2 family. OpgH subfamily.</text>
</comment>
<keyword evidence="9 12" id="KW-0812">Transmembrane</keyword>
<dbReference type="Proteomes" id="UP001243009">
    <property type="component" value="Unassembled WGS sequence"/>
</dbReference>
<gene>
    <name evidence="14" type="primary">mdoH</name>
    <name evidence="14" type="ORF">Q7A36_10265</name>
</gene>
<dbReference type="NCBIfam" id="NF003962">
    <property type="entry name" value="PRK05454.2-5"/>
    <property type="match status" value="1"/>
</dbReference>
<keyword evidence="8 14" id="KW-0808">Transferase</keyword>
<proteinExistence type="inferred from homology"/>
<dbReference type="SUPFAM" id="SSF53448">
    <property type="entry name" value="Nucleotide-diphospho-sugar transferases"/>
    <property type="match status" value="1"/>
</dbReference>
<dbReference type="GO" id="GO:0016757">
    <property type="term" value="F:glycosyltransferase activity"/>
    <property type="evidence" value="ECO:0007669"/>
    <property type="project" value="UniProtKB-KW"/>
</dbReference>
<dbReference type="InterPro" id="IPR001173">
    <property type="entry name" value="Glyco_trans_2-like"/>
</dbReference>
<feature type="transmembrane region" description="Helical" evidence="12">
    <location>
        <begin position="532"/>
        <end position="555"/>
    </location>
</feature>
<evidence type="ECO:0000256" key="10">
    <source>
        <dbReference type="ARBA" id="ARBA00022989"/>
    </source>
</evidence>
<evidence type="ECO:0000256" key="6">
    <source>
        <dbReference type="ARBA" id="ARBA00022519"/>
    </source>
</evidence>
<evidence type="ECO:0000256" key="12">
    <source>
        <dbReference type="SAM" id="Phobius"/>
    </source>
</evidence>
<organism evidence="14 15">
    <name type="scientific">Paracraurococcus lichenis</name>
    <dbReference type="NCBI Taxonomy" id="3064888"/>
    <lineage>
        <taxon>Bacteria</taxon>
        <taxon>Pseudomonadati</taxon>
        <taxon>Pseudomonadota</taxon>
        <taxon>Alphaproteobacteria</taxon>
        <taxon>Acetobacterales</taxon>
        <taxon>Roseomonadaceae</taxon>
        <taxon>Paracraurococcus</taxon>
    </lineage>
</organism>
<feature type="transmembrane region" description="Helical" evidence="12">
    <location>
        <begin position="54"/>
        <end position="85"/>
    </location>
</feature>
<feature type="transmembrane region" description="Helical" evidence="12">
    <location>
        <begin position="26"/>
        <end position="48"/>
    </location>
</feature>
<keyword evidence="10 12" id="KW-1133">Transmembrane helix</keyword>
<evidence type="ECO:0000256" key="5">
    <source>
        <dbReference type="ARBA" id="ARBA00022475"/>
    </source>
</evidence>
<feature type="transmembrane region" description="Helical" evidence="12">
    <location>
        <begin position="379"/>
        <end position="401"/>
    </location>
</feature>
<dbReference type="InterPro" id="IPR050321">
    <property type="entry name" value="Glycosyltr_2/OpgH_subfam"/>
</dbReference>
<sequence length="578" mass="61568">MSPRNFATLPGEGPGVPHPPLGLRRLAFALLGLWLAALLLWLAVRVLAPGGWTVWEVLVFLCFAGTAPWTALCAANALVGFIILLRAPDPPAAVLPALRRARPGAPGLRTAIAVCIRNEAMAEVLPPLGRLLDGLEAAGAADRFVLWFLSDTADPGIVAAEAAAIAGFRAARRGGIAVHYRRRAANTGFKAGNVMDFLDRHGGDAELMLCLDADSEMTAPAVLRLVACMEADPQLAIVQQLIVGRPATAAFPRLFQFGMRAGMRAWATGQAWWQGPEGPYWGHNAIIRIEPFRRHCRLEALPDGRPILSHDQVEAVRLHAAGWKVCCLPAEEGSMEGNPPALPEFMARDLRWAAGNMQYWDLLRLPGQTWMGCWQLVQAILLFLGAPLWVGVLVFGALNAVTGGGEATPFGWLLPLIAATWAMLHAPKLTGYAEVLLRPHLAARYGGRGAFLRGALAELGFTTLLDPISIFNKAMFLLALPFGGRRAAWAPQNRADRGVARGDAARLLWPHTLFGALVFGGLALAAPGALAWALPFAGGLLAAIPFCVLTASPAVSARLRAARLAATPEELAAGPAPP</sequence>
<dbReference type="PANTHER" id="PTHR43867:SF5">
    <property type="entry name" value="GLUCANS BIOSYNTHESIS GLUCOSYLTRANSFERASE H"/>
    <property type="match status" value="1"/>
</dbReference>
<evidence type="ECO:0000256" key="2">
    <source>
        <dbReference type="ARBA" id="ARBA00005001"/>
    </source>
</evidence>
<evidence type="ECO:0000313" key="14">
    <source>
        <dbReference type="EMBL" id="MDO9708724.1"/>
    </source>
</evidence>
<evidence type="ECO:0000256" key="7">
    <source>
        <dbReference type="ARBA" id="ARBA00022676"/>
    </source>
</evidence>
<keyword evidence="7 14" id="KW-0328">Glycosyltransferase</keyword>
<keyword evidence="11 12" id="KW-0472">Membrane</keyword>
<protein>
    <recommendedName>
        <fullName evidence="4">Glucans biosynthesis glucosyltransferase H</fullName>
    </recommendedName>
</protein>
<keyword evidence="5" id="KW-1003">Cell membrane</keyword>
<feature type="transmembrane region" description="Helical" evidence="12">
    <location>
        <begin position="507"/>
        <end position="526"/>
    </location>
</feature>
<feature type="domain" description="Glycosyltransferase 2-like" evidence="13">
    <location>
        <begin position="209"/>
        <end position="422"/>
    </location>
</feature>
<keyword evidence="6" id="KW-0997">Cell inner membrane</keyword>
<dbReference type="PANTHER" id="PTHR43867">
    <property type="entry name" value="CELLULOSE SYNTHASE CATALYTIC SUBUNIT A [UDP-FORMING]"/>
    <property type="match status" value="1"/>
</dbReference>
<evidence type="ECO:0000256" key="3">
    <source>
        <dbReference type="ARBA" id="ARBA00009337"/>
    </source>
</evidence>
<evidence type="ECO:0000256" key="9">
    <source>
        <dbReference type="ARBA" id="ARBA00022692"/>
    </source>
</evidence>
<dbReference type="Gene3D" id="3.90.550.10">
    <property type="entry name" value="Spore Coat Polysaccharide Biosynthesis Protein SpsA, Chain A"/>
    <property type="match status" value="1"/>
</dbReference>
<dbReference type="InterPro" id="IPR029044">
    <property type="entry name" value="Nucleotide-diphossugar_trans"/>
</dbReference>
<reference evidence="14 15" key="1">
    <citation type="submission" date="2023-08" db="EMBL/GenBank/DDBJ databases">
        <title>The draft genome sequence of Paracraurococcus sp. LOR1-02.</title>
        <authorList>
            <person name="Kingkaew E."/>
            <person name="Tanasupawat S."/>
        </authorList>
    </citation>
    <scope>NUCLEOTIDE SEQUENCE [LARGE SCALE GENOMIC DNA]</scope>
    <source>
        <strain evidence="14 15">LOR1-02</strain>
    </source>
</reference>
<evidence type="ECO:0000256" key="11">
    <source>
        <dbReference type="ARBA" id="ARBA00023136"/>
    </source>
</evidence>